<keyword evidence="4" id="KW-0963">Cytoplasm</keyword>
<dbReference type="SUPFAM" id="SSF54373">
    <property type="entry name" value="FAD-linked reductases, C-terminal domain"/>
    <property type="match status" value="1"/>
</dbReference>
<evidence type="ECO:0000256" key="4">
    <source>
        <dbReference type="ARBA" id="ARBA00022490"/>
    </source>
</evidence>
<proteinExistence type="inferred from homology"/>
<gene>
    <name evidence="6" type="ORF">KI387_010767</name>
</gene>
<dbReference type="Gene3D" id="3.50.50.60">
    <property type="entry name" value="FAD/NAD(P)-binding domain"/>
    <property type="match status" value="2"/>
</dbReference>
<reference evidence="6 7" key="1">
    <citation type="journal article" date="2021" name="Nat. Plants">
        <title>The Taxus genome provides insights into paclitaxel biosynthesis.</title>
        <authorList>
            <person name="Xiong X."/>
            <person name="Gou J."/>
            <person name="Liao Q."/>
            <person name="Li Y."/>
            <person name="Zhou Q."/>
            <person name="Bi G."/>
            <person name="Li C."/>
            <person name="Du R."/>
            <person name="Wang X."/>
            <person name="Sun T."/>
            <person name="Guo L."/>
            <person name="Liang H."/>
            <person name="Lu P."/>
            <person name="Wu Y."/>
            <person name="Zhang Z."/>
            <person name="Ro D.K."/>
            <person name="Shang Y."/>
            <person name="Huang S."/>
            <person name="Yan J."/>
        </authorList>
    </citation>
    <scope>NUCLEOTIDE SEQUENCE [LARGE SCALE GENOMIC DNA]</scope>
    <source>
        <strain evidence="6">Ta-2019</strain>
    </source>
</reference>
<dbReference type="OMA" id="EHYVLHA"/>
<name>A0AA38KG41_TAXCH</name>
<dbReference type="Proteomes" id="UP000824469">
    <property type="component" value="Unassembled WGS sequence"/>
</dbReference>
<dbReference type="InterPro" id="IPR001738">
    <property type="entry name" value="Rab_escort"/>
</dbReference>
<evidence type="ECO:0000256" key="3">
    <source>
        <dbReference type="ARBA" id="ARBA00022468"/>
    </source>
</evidence>
<dbReference type="Pfam" id="PF22603">
    <property type="entry name" value="RAE1_2_domI_C"/>
    <property type="match status" value="1"/>
</dbReference>
<dbReference type="GO" id="GO:0005096">
    <property type="term" value="F:GTPase activator activity"/>
    <property type="evidence" value="ECO:0007669"/>
    <property type="project" value="UniProtKB-KW"/>
</dbReference>
<dbReference type="PIRSF" id="PIRSF016550">
    <property type="entry name" value="Rab_ger_ger_transf_A_euk"/>
    <property type="match status" value="1"/>
</dbReference>
<evidence type="ECO:0000256" key="2">
    <source>
        <dbReference type="ARBA" id="ARBA00005593"/>
    </source>
</evidence>
<dbReference type="Pfam" id="PF00996">
    <property type="entry name" value="GDI"/>
    <property type="match status" value="2"/>
</dbReference>
<dbReference type="InterPro" id="IPR018203">
    <property type="entry name" value="GDP_dissociation_inhibitor"/>
</dbReference>
<dbReference type="Gene3D" id="3.30.519.10">
    <property type="entry name" value="Guanine Nucleotide Dissociation Inhibitor, domain 2"/>
    <property type="match status" value="2"/>
</dbReference>
<organism evidence="6 7">
    <name type="scientific">Taxus chinensis</name>
    <name type="common">Chinese yew</name>
    <name type="synonym">Taxus wallichiana var. chinensis</name>
    <dbReference type="NCBI Taxonomy" id="29808"/>
    <lineage>
        <taxon>Eukaryota</taxon>
        <taxon>Viridiplantae</taxon>
        <taxon>Streptophyta</taxon>
        <taxon>Embryophyta</taxon>
        <taxon>Tracheophyta</taxon>
        <taxon>Spermatophyta</taxon>
        <taxon>Pinopsida</taxon>
        <taxon>Pinidae</taxon>
        <taxon>Conifers II</taxon>
        <taxon>Cupressales</taxon>
        <taxon>Taxaceae</taxon>
        <taxon>Taxus</taxon>
    </lineage>
</organism>
<comment type="similarity">
    <text evidence="2">Belongs to the Rab GDI family.</text>
</comment>
<feature type="non-terminal residue" evidence="6">
    <location>
        <position position="586"/>
    </location>
</feature>
<dbReference type="InterPro" id="IPR054420">
    <property type="entry name" value="RAE1_2_domI_C"/>
</dbReference>
<dbReference type="GO" id="GO:0007264">
    <property type="term" value="P:small GTPase-mediated signal transduction"/>
    <property type="evidence" value="ECO:0007669"/>
    <property type="project" value="InterPro"/>
</dbReference>
<dbReference type="GO" id="GO:0005634">
    <property type="term" value="C:nucleus"/>
    <property type="evidence" value="ECO:0007669"/>
    <property type="project" value="TreeGrafter"/>
</dbReference>
<sequence length="586" mass="64653">MQSDFSPNNCKCYRISEAAKSIDRGSREVLRMAEEFPEIEPTSFDMIVIGTGLQESIMASAAASAGHNVLHLDPNAYYGYHWTSLSLDEFTQWASSSGLLNSTKPHPQIINANQILKSPDGEDLLLEVLTDRSLYSDFELKTYSSESLGPSRSFNLDIAAPKLSFCGGPLVDLLLRSGANNYMEFKSVEGSYIWSGSGQGLTPVPDSRASIFQDRTLSLAEKRHLMRFFKLMQNKEELLKEDLESRFVDFLDKQRLPSSIKSMILYAIALADHDQGDESQGRSTVLRTKDGIESLVLYLSSIGRFANASGAFLYPVYGQSELPQAFCRTAAVKGTIYVLRMAVAGLLIGKESGIYKGIQTASGQYLFTRKLVVNSSISLQSGLSLLPSELKLKESESGDVNLPASSDASVELIKDIPGRMDQMLHPITQSPYKVPWKVARCICITNQSLKPDLSTVLVVFPPQSIFSKQTTTIRALQLGSNTSVCPQGKFVVYFSTLCSDTAQGKEALIAAIKSLFTLPNETCDESETASSLNIDAFERSRPNVLWFTFFVQHLTEDLEHSKCSVAQCCMPDETLDYRGLVMSTTK</sequence>
<feature type="domain" description="RAE1/2" evidence="5">
    <location>
        <begin position="438"/>
        <end position="558"/>
    </location>
</feature>
<dbReference type="GO" id="GO:0005829">
    <property type="term" value="C:cytosol"/>
    <property type="evidence" value="ECO:0007669"/>
    <property type="project" value="UniProtKB-SubCell"/>
</dbReference>
<dbReference type="GO" id="GO:0016192">
    <property type="term" value="P:vesicle-mediated transport"/>
    <property type="evidence" value="ECO:0007669"/>
    <property type="project" value="TreeGrafter"/>
</dbReference>
<dbReference type="GO" id="GO:0005968">
    <property type="term" value="C:Rab-protein geranylgeranyltransferase complex"/>
    <property type="evidence" value="ECO:0007669"/>
    <property type="project" value="InterPro"/>
</dbReference>
<accession>A0AA38KG41</accession>
<dbReference type="PANTHER" id="PTHR11787:SF4">
    <property type="entry name" value="CHM, RAB ESCORT PROTEIN 1"/>
    <property type="match status" value="1"/>
</dbReference>
<dbReference type="AlphaFoldDB" id="A0AA38KG41"/>
<keyword evidence="3" id="KW-0343">GTPase activation</keyword>
<dbReference type="PANTHER" id="PTHR11787">
    <property type="entry name" value="RAB GDP-DISSOCIATION INHIBITOR"/>
    <property type="match status" value="1"/>
</dbReference>
<protein>
    <recommendedName>
        <fullName evidence="5">RAE1/2 domain-containing protein</fullName>
    </recommendedName>
</protein>
<comment type="caution">
    <text evidence="6">The sequence shown here is derived from an EMBL/GenBank/DDBJ whole genome shotgun (WGS) entry which is preliminary data.</text>
</comment>
<dbReference type="InterPro" id="IPR036188">
    <property type="entry name" value="FAD/NAD-bd_sf"/>
</dbReference>
<evidence type="ECO:0000313" key="6">
    <source>
        <dbReference type="EMBL" id="KAH9306363.1"/>
    </source>
</evidence>
<dbReference type="GO" id="GO:0005092">
    <property type="term" value="F:GDP-dissociation inhibitor activity"/>
    <property type="evidence" value="ECO:0007669"/>
    <property type="project" value="InterPro"/>
</dbReference>
<evidence type="ECO:0000256" key="1">
    <source>
        <dbReference type="ARBA" id="ARBA00004514"/>
    </source>
</evidence>
<dbReference type="EMBL" id="JAHRHJ020000008">
    <property type="protein sequence ID" value="KAH9306363.1"/>
    <property type="molecule type" value="Genomic_DNA"/>
</dbReference>
<dbReference type="GO" id="GO:0006886">
    <property type="term" value="P:intracellular protein transport"/>
    <property type="evidence" value="ECO:0007669"/>
    <property type="project" value="InterPro"/>
</dbReference>
<evidence type="ECO:0000313" key="7">
    <source>
        <dbReference type="Proteomes" id="UP000824469"/>
    </source>
</evidence>
<evidence type="ECO:0000259" key="5">
    <source>
        <dbReference type="Pfam" id="PF22603"/>
    </source>
</evidence>
<comment type="subcellular location">
    <subcellularLocation>
        <location evidence="1">Cytoplasm</location>
        <location evidence="1">Cytosol</location>
    </subcellularLocation>
</comment>
<keyword evidence="7" id="KW-1185">Reference proteome</keyword>
<dbReference type="PRINTS" id="PR00891">
    <property type="entry name" value="RABGDIREP"/>
</dbReference>
<dbReference type="SUPFAM" id="SSF51905">
    <property type="entry name" value="FAD/NAD(P)-binding domain"/>
    <property type="match status" value="1"/>
</dbReference>